<sequence length="268" mass="29754">MKSCGFLLRIFLAIFLGMCVFSCNCEAESVCPPRAVGMLAPEGVKCVCQDAFYGEKCQFRGHEEVNDEMNGNKEEGIMKGVAVLLRLNKTFSWEIRLMFEGNKNKSAAIFIDPPTFRAYALQKNSTNNNSSEAEGCPFYRCPEKAIGFIKFFEDFNKPCFNKGMIIGVAIGVIATVIVSAVIYSVIRLCSRFCCKKKPQFHQSSGPRNEDTASPKFSCESVIIDIPDEDTLQKRPCIAESQDATSVKSLFITIPEVTNIVPKSASVLW</sequence>
<evidence type="ECO:0000313" key="1">
    <source>
        <dbReference type="EMBL" id="CAB4026390.1"/>
    </source>
</evidence>
<protein>
    <submittedName>
        <fullName evidence="1">Uncharacterized protein</fullName>
    </submittedName>
</protein>
<comment type="caution">
    <text evidence="1">The sequence shown here is derived from an EMBL/GenBank/DDBJ whole genome shotgun (WGS) entry which is preliminary data.</text>
</comment>
<gene>
    <name evidence="1" type="ORF">PACLA_8A084342</name>
</gene>
<dbReference type="Proteomes" id="UP001152795">
    <property type="component" value="Unassembled WGS sequence"/>
</dbReference>
<dbReference type="EMBL" id="CACRXK020014166">
    <property type="protein sequence ID" value="CAB4026390.1"/>
    <property type="molecule type" value="Genomic_DNA"/>
</dbReference>
<organism evidence="1 2">
    <name type="scientific">Paramuricea clavata</name>
    <name type="common">Red gorgonian</name>
    <name type="synonym">Violescent sea-whip</name>
    <dbReference type="NCBI Taxonomy" id="317549"/>
    <lineage>
        <taxon>Eukaryota</taxon>
        <taxon>Metazoa</taxon>
        <taxon>Cnidaria</taxon>
        <taxon>Anthozoa</taxon>
        <taxon>Octocorallia</taxon>
        <taxon>Malacalcyonacea</taxon>
        <taxon>Plexauridae</taxon>
        <taxon>Paramuricea</taxon>
    </lineage>
</organism>
<evidence type="ECO:0000313" key="2">
    <source>
        <dbReference type="Proteomes" id="UP001152795"/>
    </source>
</evidence>
<dbReference type="AlphaFoldDB" id="A0A6S7JBR1"/>
<accession>A0A6S7JBR1</accession>
<keyword evidence="2" id="KW-1185">Reference proteome</keyword>
<proteinExistence type="predicted"/>
<name>A0A6S7JBR1_PARCT</name>
<reference evidence="1" key="1">
    <citation type="submission" date="2020-04" db="EMBL/GenBank/DDBJ databases">
        <authorList>
            <person name="Alioto T."/>
            <person name="Alioto T."/>
            <person name="Gomez Garrido J."/>
        </authorList>
    </citation>
    <scope>NUCLEOTIDE SEQUENCE</scope>
    <source>
        <strain evidence="1">A484AB</strain>
    </source>
</reference>